<dbReference type="Pfam" id="PF00996">
    <property type="entry name" value="GDI"/>
    <property type="match status" value="1"/>
</dbReference>
<dbReference type="Proteomes" id="UP000015241">
    <property type="component" value="Unassembled WGS sequence"/>
</dbReference>
<comment type="similarity">
    <text evidence="1">Belongs to the Rab GDI family.</text>
</comment>
<dbReference type="eggNOG" id="KOG1439">
    <property type="taxonomic scope" value="Eukaryota"/>
</dbReference>
<sequence>MDVDAVVLGSGLTESITAAALSKAGYKVAHLDVNPYYGGDNASLTVDELVTWADERAGDAPSTSYVSAQRSKYTSISKSGSSPPQSRQYSISLSPTIIPSIGPLIDALIASGVSRYGGFKLLEKVAIYTGPGSVKPVPGSKEDVFKNKELSLLEKRRLMRFLMFAAGDFEGKKELESKEDSPFIEFLRDVFSLDGQTAAAIAYALAFCTSATEPTLPSLQRIRKYLRSTGRYGPSPFLVGHYGGLGEIAQGFCRTAAVSGAAYILAHNISSIHTVGDGEADRKYKIGLEGLEETITCDLLVSSSGYPSPEEPSTGADTSGSSTSSTSYHVARAVAIIDRPLTFSSPPEGATDLFVSEEAEEELAEGEQPPTRQELDTALLVFPPSSLPGGSSQAAANALVTSEGSMSAPKGKWILYLSLPLLDATTASAEALLRPYLDATLTLAVPDATSPAPPKPLFAVFYIEHPDAPAAAPSPSVLRAPPSSTLISEQADSATANAEALFWKAAEALGAAGIRPKRTPEAEGEEVEVDVDSFWPPLDMIDDPSEDW</sequence>
<reference evidence="3 4" key="1">
    <citation type="journal article" date="2012" name="Science">
        <title>The Paleozoic origin of enzymatic lignin decomposition reconstructed from 31 fungal genomes.</title>
        <authorList>
            <person name="Floudas D."/>
            <person name="Binder M."/>
            <person name="Riley R."/>
            <person name="Barry K."/>
            <person name="Blanchette R.A."/>
            <person name="Henrissat B."/>
            <person name="Martinez A.T."/>
            <person name="Otillar R."/>
            <person name="Spatafora J.W."/>
            <person name="Yadav J.S."/>
            <person name="Aerts A."/>
            <person name="Benoit I."/>
            <person name="Boyd A."/>
            <person name="Carlson A."/>
            <person name="Copeland A."/>
            <person name="Coutinho P.M."/>
            <person name="de Vries R.P."/>
            <person name="Ferreira P."/>
            <person name="Findley K."/>
            <person name="Foster B."/>
            <person name="Gaskell J."/>
            <person name="Glotzer D."/>
            <person name="Gorecki P."/>
            <person name="Heitman J."/>
            <person name="Hesse C."/>
            <person name="Hori C."/>
            <person name="Igarashi K."/>
            <person name="Jurgens J.A."/>
            <person name="Kallen N."/>
            <person name="Kersten P."/>
            <person name="Kohler A."/>
            <person name="Kuees U."/>
            <person name="Kumar T.K.A."/>
            <person name="Kuo A."/>
            <person name="LaButti K."/>
            <person name="Larrondo L.F."/>
            <person name="Lindquist E."/>
            <person name="Ling A."/>
            <person name="Lombard V."/>
            <person name="Lucas S."/>
            <person name="Lundell T."/>
            <person name="Martin R."/>
            <person name="McLaughlin D.J."/>
            <person name="Morgenstern I."/>
            <person name="Morin E."/>
            <person name="Murat C."/>
            <person name="Nagy L.G."/>
            <person name="Nolan M."/>
            <person name="Ohm R.A."/>
            <person name="Patyshakuliyeva A."/>
            <person name="Rokas A."/>
            <person name="Ruiz-Duenas F.J."/>
            <person name="Sabat G."/>
            <person name="Salamov A."/>
            <person name="Samejima M."/>
            <person name="Schmutz J."/>
            <person name="Slot J.C."/>
            <person name="St John F."/>
            <person name="Stenlid J."/>
            <person name="Sun H."/>
            <person name="Sun S."/>
            <person name="Syed K."/>
            <person name="Tsang A."/>
            <person name="Wiebenga A."/>
            <person name="Young D."/>
            <person name="Pisabarro A."/>
            <person name="Eastwood D.C."/>
            <person name="Martin F."/>
            <person name="Cullen D."/>
            <person name="Grigoriev I.V."/>
            <person name="Hibbett D.S."/>
        </authorList>
    </citation>
    <scope>NUCLEOTIDE SEQUENCE</scope>
    <source>
        <strain evidence="4">FP-58527</strain>
    </source>
</reference>
<organism evidence="3 4">
    <name type="scientific">Fomitopsis schrenkii</name>
    <name type="common">Brown rot fungus</name>
    <dbReference type="NCBI Taxonomy" id="2126942"/>
    <lineage>
        <taxon>Eukaryota</taxon>
        <taxon>Fungi</taxon>
        <taxon>Dikarya</taxon>
        <taxon>Basidiomycota</taxon>
        <taxon>Agaricomycotina</taxon>
        <taxon>Agaricomycetes</taxon>
        <taxon>Polyporales</taxon>
        <taxon>Fomitopsis</taxon>
    </lineage>
</organism>
<dbReference type="InterPro" id="IPR018203">
    <property type="entry name" value="GDP_dissociation_inhibitor"/>
</dbReference>
<evidence type="ECO:0000256" key="1">
    <source>
        <dbReference type="ARBA" id="ARBA00005593"/>
    </source>
</evidence>
<evidence type="ECO:0000313" key="4">
    <source>
        <dbReference type="Proteomes" id="UP000015241"/>
    </source>
</evidence>
<dbReference type="SUPFAM" id="SSF54373">
    <property type="entry name" value="FAD-linked reductases, C-terminal domain"/>
    <property type="match status" value="1"/>
</dbReference>
<dbReference type="GO" id="GO:0005829">
    <property type="term" value="C:cytosol"/>
    <property type="evidence" value="ECO:0007669"/>
    <property type="project" value="TreeGrafter"/>
</dbReference>
<dbReference type="InParanoid" id="S8E4T4"/>
<dbReference type="HOGENOM" id="CLU_021695_3_0_1"/>
<evidence type="ECO:0000256" key="2">
    <source>
        <dbReference type="SAM" id="MobiDB-lite"/>
    </source>
</evidence>
<dbReference type="GO" id="GO:0005092">
    <property type="term" value="F:GDP-dissociation inhibitor activity"/>
    <property type="evidence" value="ECO:0007669"/>
    <property type="project" value="InterPro"/>
</dbReference>
<dbReference type="Gene3D" id="3.30.519.10">
    <property type="entry name" value="Guanine Nucleotide Dissociation Inhibitor, domain 2"/>
    <property type="match status" value="1"/>
</dbReference>
<dbReference type="GO" id="GO:0005634">
    <property type="term" value="C:nucleus"/>
    <property type="evidence" value="ECO:0007669"/>
    <property type="project" value="TreeGrafter"/>
</dbReference>
<dbReference type="GO" id="GO:0016192">
    <property type="term" value="P:vesicle-mediated transport"/>
    <property type="evidence" value="ECO:0007669"/>
    <property type="project" value="TreeGrafter"/>
</dbReference>
<dbReference type="PANTHER" id="PTHR11787:SF4">
    <property type="entry name" value="CHM, RAB ESCORT PROTEIN 1"/>
    <property type="match status" value="1"/>
</dbReference>
<evidence type="ECO:0000313" key="3">
    <source>
        <dbReference type="EMBL" id="EPS99702.1"/>
    </source>
</evidence>
<feature type="region of interest" description="Disordered" evidence="2">
    <location>
        <begin position="516"/>
        <end position="548"/>
    </location>
</feature>
<keyword evidence="4" id="KW-1185">Reference proteome</keyword>
<dbReference type="GO" id="GO:0005968">
    <property type="term" value="C:Rab-protein geranylgeranyltransferase complex"/>
    <property type="evidence" value="ECO:0007669"/>
    <property type="project" value="TreeGrafter"/>
</dbReference>
<dbReference type="STRING" id="743788.S8E4T4"/>
<gene>
    <name evidence="3" type="ORF">FOMPIDRAFT_1030744</name>
</gene>
<name>S8E4T4_FOMSC</name>
<dbReference type="PRINTS" id="PR00891">
    <property type="entry name" value="RABGDIREP"/>
</dbReference>
<dbReference type="AlphaFoldDB" id="S8E4T4"/>
<dbReference type="Gene3D" id="3.50.50.60">
    <property type="entry name" value="FAD/NAD(P)-binding domain"/>
    <property type="match status" value="1"/>
</dbReference>
<dbReference type="EMBL" id="KE504154">
    <property type="protein sequence ID" value="EPS99702.1"/>
    <property type="molecule type" value="Genomic_DNA"/>
</dbReference>
<dbReference type="SUPFAM" id="SSF51905">
    <property type="entry name" value="FAD/NAD(P)-binding domain"/>
    <property type="match status" value="1"/>
</dbReference>
<dbReference type="PANTHER" id="PTHR11787">
    <property type="entry name" value="RAB GDP-DISSOCIATION INHIBITOR"/>
    <property type="match status" value="1"/>
</dbReference>
<dbReference type="Gene3D" id="1.10.405.10">
    <property type="entry name" value="Guanine Nucleotide Dissociation Inhibitor, domain 1"/>
    <property type="match status" value="1"/>
</dbReference>
<dbReference type="GO" id="GO:0007264">
    <property type="term" value="P:small GTPase-mediated signal transduction"/>
    <property type="evidence" value="ECO:0007669"/>
    <property type="project" value="InterPro"/>
</dbReference>
<dbReference type="InterPro" id="IPR036188">
    <property type="entry name" value="FAD/NAD-bd_sf"/>
</dbReference>
<protein>
    <recommendedName>
        <fullName evidence="5">FAD/NAD(P)-binding domain-containing protein</fullName>
    </recommendedName>
</protein>
<accession>S8E4T4</accession>
<evidence type="ECO:0008006" key="5">
    <source>
        <dbReference type="Google" id="ProtNLM"/>
    </source>
</evidence>
<proteinExistence type="inferred from homology"/>
<feature type="region of interest" description="Disordered" evidence="2">
    <location>
        <begin position="302"/>
        <end position="324"/>
    </location>
</feature>
<feature type="compositionally biased region" description="Acidic residues" evidence="2">
    <location>
        <begin position="522"/>
        <end position="531"/>
    </location>
</feature>
<dbReference type="OrthoDB" id="9446342at2759"/>